<dbReference type="EMBL" id="CP042467">
    <property type="protein sequence ID" value="QED25960.1"/>
    <property type="molecule type" value="Genomic_DNA"/>
</dbReference>
<dbReference type="AlphaFoldDB" id="A0A5B8XJL5"/>
<name>A0A5B8XJL5_9DELT</name>
<keyword evidence="1" id="KW-0732">Signal</keyword>
<accession>A0A5B8XJL5</accession>
<evidence type="ECO:0008006" key="4">
    <source>
        <dbReference type="Google" id="ProtNLM"/>
    </source>
</evidence>
<sequence>MKIFLLITLFSMSLLGCDKAQPSEVPSIPKTAAPAASKADLVRTEWAARVNGYEIDVADVDRQVLKLQRHRISNGQSWTPIERHQARERILNGLIEQVLLAQHFEVPFSTSNPEETEKTIRREIEKTLRVNEDDLAHIFRAITRREALETQLRVEQAKSKALVQTKPTRWTKATWVASSQLSPDIRNELLQNGHTIRRVQHEMHYYQVTEKRTVPNPDFEKVRPQLEILAREKGIREAREKLIVNLRNNSDVQTRPAENAGR</sequence>
<organism evidence="2 3">
    <name type="scientific">Microvenator marinus</name>
    <dbReference type="NCBI Taxonomy" id="2600177"/>
    <lineage>
        <taxon>Bacteria</taxon>
        <taxon>Deltaproteobacteria</taxon>
        <taxon>Bradymonadales</taxon>
        <taxon>Microvenatoraceae</taxon>
        <taxon>Microvenator</taxon>
    </lineage>
</organism>
<dbReference type="Proteomes" id="UP000321595">
    <property type="component" value="Chromosome"/>
</dbReference>
<gene>
    <name evidence="2" type="ORF">FRD01_01520</name>
</gene>
<dbReference type="RefSeq" id="WP_146956985.1">
    <property type="nucleotide sequence ID" value="NZ_CP042467.1"/>
</dbReference>
<evidence type="ECO:0000256" key="1">
    <source>
        <dbReference type="SAM" id="SignalP"/>
    </source>
</evidence>
<dbReference type="SUPFAM" id="SSF109998">
    <property type="entry name" value="Triger factor/SurA peptide-binding domain-like"/>
    <property type="match status" value="1"/>
</dbReference>
<evidence type="ECO:0000313" key="3">
    <source>
        <dbReference type="Proteomes" id="UP000321595"/>
    </source>
</evidence>
<dbReference type="Gene3D" id="1.10.8.1040">
    <property type="match status" value="1"/>
</dbReference>
<feature type="chain" id="PRO_5023139150" description="Peptidyl-prolyl cis-trans isomerase" evidence="1">
    <location>
        <begin position="21"/>
        <end position="262"/>
    </location>
</feature>
<reference evidence="2 3" key="1">
    <citation type="submission" date="2019-08" db="EMBL/GenBank/DDBJ databases">
        <authorList>
            <person name="Liang Q."/>
        </authorList>
    </citation>
    <scope>NUCLEOTIDE SEQUENCE [LARGE SCALE GENOMIC DNA]</scope>
    <source>
        <strain evidence="2 3">V1718</strain>
    </source>
</reference>
<feature type="signal peptide" evidence="1">
    <location>
        <begin position="1"/>
        <end position="20"/>
    </location>
</feature>
<dbReference type="InterPro" id="IPR027304">
    <property type="entry name" value="Trigger_fact/SurA_dom_sf"/>
</dbReference>
<proteinExistence type="predicted"/>
<dbReference type="KEGG" id="bbae:FRD01_01520"/>
<dbReference type="PROSITE" id="PS51257">
    <property type="entry name" value="PROKAR_LIPOPROTEIN"/>
    <property type="match status" value="1"/>
</dbReference>
<keyword evidence="3" id="KW-1185">Reference proteome</keyword>
<evidence type="ECO:0000313" key="2">
    <source>
        <dbReference type="EMBL" id="QED25960.1"/>
    </source>
</evidence>
<protein>
    <recommendedName>
        <fullName evidence="4">Peptidyl-prolyl cis-trans isomerase</fullName>
    </recommendedName>
</protein>